<dbReference type="OrthoDB" id="9815400at2"/>
<protein>
    <recommendedName>
        <fullName evidence="4">HdeD protein</fullName>
    </recommendedName>
</protein>
<keyword evidence="1" id="KW-0472">Membrane</keyword>
<feature type="transmembrane region" description="Helical" evidence="1">
    <location>
        <begin position="137"/>
        <end position="156"/>
    </location>
</feature>
<dbReference type="InterPro" id="IPR005325">
    <property type="entry name" value="DUF308_memb"/>
</dbReference>
<dbReference type="Pfam" id="PF03729">
    <property type="entry name" value="DUF308"/>
    <property type="match status" value="1"/>
</dbReference>
<feature type="transmembrane region" description="Helical" evidence="1">
    <location>
        <begin position="162"/>
        <end position="186"/>
    </location>
</feature>
<name>A0A250KQM1_9GAMM</name>
<dbReference type="AlphaFoldDB" id="A0A250KQM1"/>
<dbReference type="PANTHER" id="PTHR34989:SF1">
    <property type="entry name" value="PROTEIN HDED"/>
    <property type="match status" value="1"/>
</dbReference>
<evidence type="ECO:0000313" key="3">
    <source>
        <dbReference type="Proteomes" id="UP000266313"/>
    </source>
</evidence>
<reference evidence="2 3" key="1">
    <citation type="submission" date="2016-12" db="EMBL/GenBank/DDBJ databases">
        <title>Genome sequencing of Methylocaldum marinum.</title>
        <authorList>
            <person name="Takeuchi M."/>
            <person name="Kamagata Y."/>
            <person name="Hiraoka S."/>
            <person name="Oshima K."/>
            <person name="Hattori M."/>
            <person name="Iwasaki W."/>
        </authorList>
    </citation>
    <scope>NUCLEOTIDE SEQUENCE [LARGE SCALE GENOMIC DNA]</scope>
    <source>
        <strain evidence="2 3">S8</strain>
    </source>
</reference>
<feature type="transmembrane region" description="Helical" evidence="1">
    <location>
        <begin position="80"/>
        <end position="98"/>
    </location>
</feature>
<feature type="transmembrane region" description="Helical" evidence="1">
    <location>
        <begin position="53"/>
        <end position="73"/>
    </location>
</feature>
<proteinExistence type="predicted"/>
<evidence type="ECO:0000313" key="2">
    <source>
        <dbReference type="EMBL" id="BBA33960.1"/>
    </source>
</evidence>
<sequence length="199" mass="21536">MAYHIFDPTRDWRADAMHELRRHSAWYLGLGIALIILGLITAGYALVATFVSVLYIGVLLLVGGIVQLGHAFGTRTWSGFFLHLLGAILYLAAGWVMVTNVEASAVSLTLLLAVFLIAGGVFRIVGALLMRFPSWNWALLNGAVTLLLGILIAEQWPTSGLWVIGAFVGIDMLFTGLSFIMLSLAARGIGGDEFTRRAT</sequence>
<accession>A0A250KQM1</accession>
<dbReference type="InterPro" id="IPR052712">
    <property type="entry name" value="Acid_resist_chaperone_HdeD"/>
</dbReference>
<gene>
    <name evidence="2" type="ORF">sS8_2006</name>
</gene>
<feature type="transmembrane region" description="Helical" evidence="1">
    <location>
        <begin position="104"/>
        <end position="125"/>
    </location>
</feature>
<evidence type="ECO:0000256" key="1">
    <source>
        <dbReference type="SAM" id="Phobius"/>
    </source>
</evidence>
<evidence type="ECO:0008006" key="4">
    <source>
        <dbReference type="Google" id="ProtNLM"/>
    </source>
</evidence>
<keyword evidence="3" id="KW-1185">Reference proteome</keyword>
<keyword evidence="1" id="KW-1133">Transmembrane helix</keyword>
<dbReference type="RefSeq" id="WP_119629468.1">
    <property type="nucleotide sequence ID" value="NZ_AP017928.1"/>
</dbReference>
<dbReference type="Proteomes" id="UP000266313">
    <property type="component" value="Chromosome"/>
</dbReference>
<organism evidence="2 3">
    <name type="scientific">Methylocaldum marinum</name>
    <dbReference type="NCBI Taxonomy" id="1432792"/>
    <lineage>
        <taxon>Bacteria</taxon>
        <taxon>Pseudomonadati</taxon>
        <taxon>Pseudomonadota</taxon>
        <taxon>Gammaproteobacteria</taxon>
        <taxon>Methylococcales</taxon>
        <taxon>Methylococcaceae</taxon>
        <taxon>Methylocaldum</taxon>
    </lineage>
</organism>
<dbReference type="GO" id="GO:0005886">
    <property type="term" value="C:plasma membrane"/>
    <property type="evidence" value="ECO:0007669"/>
    <property type="project" value="TreeGrafter"/>
</dbReference>
<feature type="transmembrane region" description="Helical" evidence="1">
    <location>
        <begin position="25"/>
        <end position="47"/>
    </location>
</feature>
<keyword evidence="1" id="KW-0812">Transmembrane</keyword>
<dbReference type="KEGG" id="mmai:sS8_2006"/>
<dbReference type="EMBL" id="AP017928">
    <property type="protein sequence ID" value="BBA33960.1"/>
    <property type="molecule type" value="Genomic_DNA"/>
</dbReference>
<dbReference type="PANTHER" id="PTHR34989">
    <property type="entry name" value="PROTEIN HDED"/>
    <property type="match status" value="1"/>
</dbReference>